<dbReference type="EMBL" id="CP021748">
    <property type="protein sequence ID" value="ARX85263.1"/>
    <property type="molecule type" value="Genomic_DNA"/>
</dbReference>
<accession>A0A1Z1WFN2</accession>
<dbReference type="RefSeq" id="WP_087885194.1">
    <property type="nucleotide sequence ID" value="NZ_CP021748.1"/>
</dbReference>
<dbReference type="Pfam" id="PF14907">
    <property type="entry name" value="NTP_transf_5"/>
    <property type="match status" value="1"/>
</dbReference>
<proteinExistence type="predicted"/>
<dbReference type="InterPro" id="IPR039498">
    <property type="entry name" value="NTP_transf_5"/>
</dbReference>
<protein>
    <submittedName>
        <fullName evidence="2">Uncharacterized protein</fullName>
    </submittedName>
</protein>
<evidence type="ECO:0000313" key="3">
    <source>
        <dbReference type="Proteomes" id="UP000195880"/>
    </source>
</evidence>
<organism evidence="2 3">
    <name type="scientific">Streptomyces alboflavus</name>
    <dbReference type="NCBI Taxonomy" id="67267"/>
    <lineage>
        <taxon>Bacteria</taxon>
        <taxon>Bacillati</taxon>
        <taxon>Actinomycetota</taxon>
        <taxon>Actinomycetes</taxon>
        <taxon>Kitasatosporales</taxon>
        <taxon>Streptomycetaceae</taxon>
        <taxon>Streptomyces</taxon>
    </lineage>
</organism>
<sequence>MPPSSPAASSPLTLDLFFDALSVDRQEPLRDLVRSARGLRGHLAPLVLSVAACEGAVLGSGSTDEVRRMRARVDDYRALATLLSAEVPGLRVLKGPSLAEHYPSGVLRPSGDLDAYVPDEAALWRAVAAVLRTRPVTDVDVTVLGSGSHVHWVVVLRWSAEDPALDPDHRVELVTFAYPGQPGVVPLRAEPPRDQVTVDLLAVAEEAFQRPFTIKDVLDLALTLDSADCPSPAALAEAAVRYRLAPELLSLSRALHGAEKPASPANDLLLTLLEGDAARESAARRDHESAPQVPERAWTREPCLNSGRPLHGLRLSADPTSRPDSAVRFHTFAGGVLLLCPLGEFLLVEAELVDPAAYEAALTELRWLRAVEGERS</sequence>
<keyword evidence="3" id="KW-1185">Reference proteome</keyword>
<evidence type="ECO:0000256" key="1">
    <source>
        <dbReference type="SAM" id="MobiDB-lite"/>
    </source>
</evidence>
<dbReference type="Proteomes" id="UP000195880">
    <property type="component" value="Chromosome"/>
</dbReference>
<dbReference type="AlphaFoldDB" id="A0A1Z1WFN2"/>
<dbReference type="KEGG" id="salf:SMD44_04722"/>
<name>A0A1Z1WFN2_9ACTN</name>
<dbReference type="OrthoDB" id="3872627at2"/>
<gene>
    <name evidence="2" type="ORF">SMD44_04722</name>
</gene>
<evidence type="ECO:0000313" key="2">
    <source>
        <dbReference type="EMBL" id="ARX85263.1"/>
    </source>
</evidence>
<reference evidence="2 3" key="1">
    <citation type="submission" date="2017-05" db="EMBL/GenBank/DDBJ databases">
        <title>Streptomyces alboflavus Genome sequencing and assembly.</title>
        <authorList>
            <person name="Wang Y."/>
            <person name="Du B."/>
            <person name="Ding Y."/>
            <person name="Liu H."/>
            <person name="Hou Q."/>
            <person name="Liu K."/>
            <person name="Wang C."/>
            <person name="Yao L."/>
        </authorList>
    </citation>
    <scope>NUCLEOTIDE SEQUENCE [LARGE SCALE GENOMIC DNA]</scope>
    <source>
        <strain evidence="2 3">MDJK44</strain>
    </source>
</reference>
<feature type="compositionally biased region" description="Basic and acidic residues" evidence="1">
    <location>
        <begin position="280"/>
        <end position="289"/>
    </location>
</feature>
<feature type="region of interest" description="Disordered" evidence="1">
    <location>
        <begin position="280"/>
        <end position="304"/>
    </location>
</feature>